<dbReference type="CDD" id="cd00054">
    <property type="entry name" value="EGF_CA"/>
    <property type="match status" value="1"/>
</dbReference>
<feature type="region of interest" description="Disordered" evidence="3">
    <location>
        <begin position="1388"/>
        <end position="1439"/>
    </location>
</feature>
<dbReference type="PROSITE" id="PS50026">
    <property type="entry name" value="EGF_3"/>
    <property type="match status" value="2"/>
</dbReference>
<evidence type="ECO:0000256" key="2">
    <source>
        <dbReference type="PROSITE-ProRule" id="PRU00076"/>
    </source>
</evidence>
<name>A0A8S3UMX1_MYTED</name>
<dbReference type="Proteomes" id="UP000683360">
    <property type="component" value="Unassembled WGS sequence"/>
</dbReference>
<keyword evidence="2" id="KW-0245">EGF-like domain</keyword>
<feature type="compositionally biased region" description="Polar residues" evidence="3">
    <location>
        <begin position="1395"/>
        <end position="1409"/>
    </location>
</feature>
<keyword evidence="1 2" id="KW-1015">Disulfide bond</keyword>
<keyword evidence="7" id="KW-1185">Reference proteome</keyword>
<dbReference type="InterPro" id="IPR000742">
    <property type="entry name" value="EGF"/>
</dbReference>
<gene>
    <name evidence="6" type="ORF">MEDL_58656</name>
</gene>
<feature type="disulfide bond" evidence="2">
    <location>
        <begin position="1142"/>
        <end position="1151"/>
    </location>
</feature>
<dbReference type="EMBL" id="CAJPWZ010002880">
    <property type="protein sequence ID" value="CAG2246700.1"/>
    <property type="molecule type" value="Genomic_DNA"/>
</dbReference>
<dbReference type="PROSITE" id="PS01186">
    <property type="entry name" value="EGF_2"/>
    <property type="match status" value="1"/>
</dbReference>
<evidence type="ECO:0000259" key="5">
    <source>
        <dbReference type="PROSITE" id="PS50026"/>
    </source>
</evidence>
<keyword evidence="4" id="KW-0812">Transmembrane</keyword>
<keyword evidence="4" id="KW-1133">Transmembrane helix</keyword>
<dbReference type="InterPro" id="IPR018097">
    <property type="entry name" value="EGF_Ca-bd_CS"/>
</dbReference>
<dbReference type="SUPFAM" id="SSF57196">
    <property type="entry name" value="EGF/Laminin"/>
    <property type="match status" value="1"/>
</dbReference>
<comment type="caution">
    <text evidence="2">Lacks conserved residue(s) required for the propagation of feature annotation.</text>
</comment>
<sequence length="1439" mass="160829">MSTENLGHEIYDDELWIKLGRDTNLNAMYSSGYYRKADYQLGGEWEFEIKAASGEGMAATSVMLWDGPEGEIMPYDHVQEADWSVTVCYCCFENPIPATCTACDCTAYLAEKFGNGTIVAPTTEAVPVVDNGTSSLYQVVENPKGGAVITPIDLSKQPARASCGIEIFAGDDPHVVTWCRIFNDTLPPQVVEDVLTFDPSADFHTYKIVVDFEADEAVNPALCFYLYVDGVLWSKVCGIRDLSTDTDLIFHVFPKNNYLPPVVDTFNPYSTKAFFRNVVLPPEPSAYCRYGAPFRGGENPIIKYEIGIGTTTLGTEAVPYREKISPCLPCYNFCSRYNCNSTCDADEHVLYQFMLDNFTLPATKIEDNETKPIDYYFTVKAVLSSGVTTVVSSDGFYIDDTPPIFDPDVMGGDFYIDVDQGDFTPVKYQGSNSTIKAFWRCFDEESDVVENWWAIGTTVGGQELQEFESIGTNQFGMNNTFEDILEHNTTYYVSLICENGAGSAVGFNDTKGVIVLLEAPVDDVNASIPGASQLSADVVPKDALQSTDPTKLGVAFTLSHDDSVNRYDLCFGTDEEKDDIFPCTWVAYNVSGTIMVEDGWIKINGMNMRRLSELNPVQDPDMSESDRLSSANNAFNMEPGRTVFMMMRLCNAAMRCFNKTMGSVIITNANTDLETSLNGLAITISVTPGSGRRKKRAVGDDLVIVTPSTSTDFVPYIVDPSTTTDLVDRTLLGRLYGNEFAFAFVSVGHIMMPGPILMTYRDVAGPGPHESGNRTLLTNWNPVRQVWEESSRTCINETDTEVFHNDSTVTVKVCNTWRALTEDAVNEPYFRHETMFSLTNAKASITNSEPKLAVPDVIYMSEDAGTIQYQLEATDDEGDTIEFYLVGNYTNYTMGTPILSVDGILLYTPCEDCQGIETFPVILQEVQDDPDIIPPINVTVWLTVNVTDIIDPPVIFLTLVGESQLPADPTEPVIVYLEQKNEWNEPIWSPSWYALIGAYDIESGDKPQLNVQEPVNGTLIITDNTTMLPTIADPCPNVTQRSDNMMFPCDLGLLKPINEHEWYYMKLTYIQNYSFSGYDEAKVYFSDASGALSRLVTIQFTVLESPCHNEGECEPKNKTISYPCEHYRRAIESFDINYNCICASGWTGIHCEENINECISSPCQDPFVCYDYIDYYKCACPEDYPNCLLRPWMIALIMISLLIIVVIVLFLVYRWKRRETKSINFDKTTHLDFQTHEKMSYDDSYGGLPKKPHICILTWYREHRDQKGGLPRSRPFHCTSDRLKLANAPNVGISDFIDPDQISDDMDFPPTKDECKNEKRHMMPSFEPVVPPSDFKIAPHPSETVEANLSADIDVMSKPGWTFPRMDAPTEPGSSGYGASMPHALSKNEARWALTDQTSGHPAPSSSKSPHLLYDRQTTTLDPETVSMYDEADQETLEM</sequence>
<reference evidence="6" key="1">
    <citation type="submission" date="2021-03" db="EMBL/GenBank/DDBJ databases">
        <authorList>
            <person name="Bekaert M."/>
        </authorList>
    </citation>
    <scope>NUCLEOTIDE SEQUENCE</scope>
</reference>
<evidence type="ECO:0000313" key="6">
    <source>
        <dbReference type="EMBL" id="CAG2246700.1"/>
    </source>
</evidence>
<feature type="domain" description="EGF-like" evidence="5">
    <location>
        <begin position="1109"/>
        <end position="1152"/>
    </location>
</feature>
<evidence type="ECO:0000256" key="1">
    <source>
        <dbReference type="ARBA" id="ARBA00023157"/>
    </source>
</evidence>
<dbReference type="PROSITE" id="PS00022">
    <property type="entry name" value="EGF_1"/>
    <property type="match status" value="1"/>
</dbReference>
<dbReference type="OrthoDB" id="6078676at2759"/>
<evidence type="ECO:0000256" key="3">
    <source>
        <dbReference type="SAM" id="MobiDB-lite"/>
    </source>
</evidence>
<comment type="caution">
    <text evidence="6">The sequence shown here is derived from an EMBL/GenBank/DDBJ whole genome shotgun (WGS) entry which is preliminary data.</text>
</comment>
<evidence type="ECO:0000256" key="4">
    <source>
        <dbReference type="SAM" id="Phobius"/>
    </source>
</evidence>
<evidence type="ECO:0000313" key="7">
    <source>
        <dbReference type="Proteomes" id="UP000683360"/>
    </source>
</evidence>
<dbReference type="PROSITE" id="PS01187">
    <property type="entry name" value="EGF_CA"/>
    <property type="match status" value="1"/>
</dbReference>
<dbReference type="InterPro" id="IPR000152">
    <property type="entry name" value="EGF-type_Asp/Asn_hydroxyl_site"/>
</dbReference>
<accession>A0A8S3UMX1</accession>
<feature type="domain" description="EGF-like" evidence="5">
    <location>
        <begin position="1154"/>
        <end position="1188"/>
    </location>
</feature>
<organism evidence="6 7">
    <name type="scientific">Mytilus edulis</name>
    <name type="common">Blue mussel</name>
    <dbReference type="NCBI Taxonomy" id="6550"/>
    <lineage>
        <taxon>Eukaryota</taxon>
        <taxon>Metazoa</taxon>
        <taxon>Spiralia</taxon>
        <taxon>Lophotrochozoa</taxon>
        <taxon>Mollusca</taxon>
        <taxon>Bivalvia</taxon>
        <taxon>Autobranchia</taxon>
        <taxon>Pteriomorphia</taxon>
        <taxon>Mytilida</taxon>
        <taxon>Mytiloidea</taxon>
        <taxon>Mytilidae</taxon>
        <taxon>Mytilinae</taxon>
        <taxon>Mytilus</taxon>
    </lineage>
</organism>
<dbReference type="PANTHER" id="PTHR16897">
    <property type="entry name" value="OS10G0105400 PROTEIN"/>
    <property type="match status" value="1"/>
</dbReference>
<feature type="transmembrane region" description="Helical" evidence="4">
    <location>
        <begin position="1192"/>
        <end position="1213"/>
    </location>
</feature>
<dbReference type="PANTHER" id="PTHR16897:SF2">
    <property type="entry name" value="OS03G0226600 PROTEIN"/>
    <property type="match status" value="1"/>
</dbReference>
<dbReference type="PROSITE" id="PS00010">
    <property type="entry name" value="ASX_HYDROXYL"/>
    <property type="match status" value="1"/>
</dbReference>
<protein>
    <recommendedName>
        <fullName evidence="5">EGF-like domain-containing protein</fullName>
    </recommendedName>
</protein>
<dbReference type="GO" id="GO:0005509">
    <property type="term" value="F:calcium ion binding"/>
    <property type="evidence" value="ECO:0007669"/>
    <property type="project" value="InterPro"/>
</dbReference>
<dbReference type="Gene3D" id="2.10.25.10">
    <property type="entry name" value="Laminin"/>
    <property type="match status" value="1"/>
</dbReference>
<proteinExistence type="predicted"/>
<feature type="compositionally biased region" description="Acidic residues" evidence="3">
    <location>
        <begin position="1430"/>
        <end position="1439"/>
    </location>
</feature>
<keyword evidence="4" id="KW-0472">Membrane</keyword>